<dbReference type="Proteomes" id="UP000433050">
    <property type="component" value="Unassembled WGS sequence"/>
</dbReference>
<reference evidence="3 4" key="1">
    <citation type="submission" date="2019-12" db="EMBL/GenBank/DDBJ databases">
        <authorList>
            <person name="Reyes-Prieto M."/>
        </authorList>
    </citation>
    <scope>NUCLEOTIDE SEQUENCE [LARGE SCALE GENOMIC DNA]</scope>
    <source>
        <strain evidence="3">HF14-78462</strain>
    </source>
</reference>
<evidence type="ECO:0000259" key="2">
    <source>
        <dbReference type="Pfam" id="PF13490"/>
    </source>
</evidence>
<keyword evidence="1" id="KW-1133">Transmembrane helix</keyword>
<dbReference type="InterPro" id="IPR027383">
    <property type="entry name" value="Znf_put"/>
</dbReference>
<name>A0A5S9NBI0_9HYPH</name>
<feature type="transmembrane region" description="Helical" evidence="1">
    <location>
        <begin position="89"/>
        <end position="111"/>
    </location>
</feature>
<evidence type="ECO:0000313" key="3">
    <source>
        <dbReference type="EMBL" id="CAA0087517.1"/>
    </source>
</evidence>
<dbReference type="Pfam" id="PF13490">
    <property type="entry name" value="zf-HC2"/>
    <property type="match status" value="1"/>
</dbReference>
<keyword evidence="1" id="KW-0812">Transmembrane</keyword>
<proteinExistence type="predicted"/>
<keyword evidence="1" id="KW-0472">Membrane</keyword>
<evidence type="ECO:0000256" key="1">
    <source>
        <dbReference type="SAM" id="Phobius"/>
    </source>
</evidence>
<dbReference type="AlphaFoldDB" id="A0A5S9NBI0"/>
<organism evidence="3 4">
    <name type="scientific">Starkeya nomas</name>
    <dbReference type="NCBI Taxonomy" id="2666134"/>
    <lineage>
        <taxon>Bacteria</taxon>
        <taxon>Pseudomonadati</taxon>
        <taxon>Pseudomonadota</taxon>
        <taxon>Alphaproteobacteria</taxon>
        <taxon>Hyphomicrobiales</taxon>
        <taxon>Xanthobacteraceae</taxon>
        <taxon>Starkeya</taxon>
    </lineage>
</organism>
<protein>
    <recommendedName>
        <fullName evidence="2">Putative zinc-finger domain-containing protein</fullName>
    </recommendedName>
</protein>
<accession>A0A5S9NBI0</accession>
<dbReference type="RefSeq" id="WP_159597799.1">
    <property type="nucleotide sequence ID" value="NZ_CACSAS010000001.1"/>
</dbReference>
<evidence type="ECO:0000313" key="4">
    <source>
        <dbReference type="Proteomes" id="UP000433050"/>
    </source>
</evidence>
<dbReference type="EMBL" id="CACSAS010000001">
    <property type="protein sequence ID" value="CAA0087517.1"/>
    <property type="molecule type" value="Genomic_DNA"/>
</dbReference>
<keyword evidence="4" id="KW-1185">Reference proteome</keyword>
<gene>
    <name evidence="3" type="ORF">STARVERO_00495</name>
</gene>
<sequence>MTSDPIPEHDLQAYLDGELPRARMIEIEAHLSGNADAAVAMMADMRSWNEVRLAYGGAGDAPAIGNVAAARRLERGLARQLWMRRLRKGAAVMALIGSGWLAHAYLGSWVVSRVAARDLPPAYVEDAVRAYHATELRLSMASQIETRALDASEIRAATEIIVPDLPPSWEIEDVQVFPSTQGPSLQIAIQTGAFGLVTLFAVRSDTAAIAAPTLLRRDGFTTAHWQAGHINYAFVAKVDTPLLEGAIGTLADRPATSDAH</sequence>
<feature type="domain" description="Putative zinc-finger" evidence="2">
    <location>
        <begin position="11"/>
        <end position="33"/>
    </location>
</feature>